<evidence type="ECO:0000313" key="3">
    <source>
        <dbReference type="EMBL" id="MBW4464220.1"/>
    </source>
</evidence>
<dbReference type="InterPro" id="IPR034345">
    <property type="entry name" value="Gtt2-like_N"/>
</dbReference>
<dbReference type="InterPro" id="IPR040079">
    <property type="entry name" value="Glutathione_S-Trfase"/>
</dbReference>
<dbReference type="EMBL" id="JAHHHV010000008">
    <property type="protein sequence ID" value="MBW4464220.1"/>
    <property type="molecule type" value="Genomic_DNA"/>
</dbReference>
<dbReference type="SFLD" id="SFLDS00019">
    <property type="entry name" value="Glutathione_Transferase_(cytos"/>
    <property type="match status" value="1"/>
</dbReference>
<dbReference type="PANTHER" id="PTHR44051:SF8">
    <property type="entry name" value="GLUTATHIONE S-TRANSFERASE GSTA"/>
    <property type="match status" value="1"/>
</dbReference>
<dbReference type="AlphaFoldDB" id="A0A951U351"/>
<dbReference type="CDD" id="cd03051">
    <property type="entry name" value="GST_N_GTT2_like"/>
    <property type="match status" value="1"/>
</dbReference>
<reference evidence="3" key="2">
    <citation type="journal article" date="2022" name="Microbiol. Resour. Announc.">
        <title>Metagenome Sequencing to Explore Phylogenomics of Terrestrial Cyanobacteria.</title>
        <authorList>
            <person name="Ward R.D."/>
            <person name="Stajich J.E."/>
            <person name="Johansen J.R."/>
            <person name="Huntemann M."/>
            <person name="Clum A."/>
            <person name="Foster B."/>
            <person name="Foster B."/>
            <person name="Roux S."/>
            <person name="Palaniappan K."/>
            <person name="Varghese N."/>
            <person name="Mukherjee S."/>
            <person name="Reddy T.B.K."/>
            <person name="Daum C."/>
            <person name="Copeland A."/>
            <person name="Chen I.A."/>
            <person name="Ivanova N.N."/>
            <person name="Kyrpides N.C."/>
            <person name="Shapiro N."/>
            <person name="Eloe-Fadrosh E.A."/>
            <person name="Pietrasiak N."/>
        </authorList>
    </citation>
    <scope>NUCLEOTIDE SEQUENCE</scope>
    <source>
        <strain evidence="3">GSE-TBD4-15B</strain>
    </source>
</reference>
<dbReference type="SUPFAM" id="SSF47616">
    <property type="entry name" value="GST C-terminal domain-like"/>
    <property type="match status" value="1"/>
</dbReference>
<dbReference type="PROSITE" id="PS50405">
    <property type="entry name" value="GST_CTER"/>
    <property type="match status" value="1"/>
</dbReference>
<dbReference type="InterPro" id="IPR034346">
    <property type="entry name" value="Gtt2-like_C"/>
</dbReference>
<dbReference type="InterPro" id="IPR004046">
    <property type="entry name" value="GST_C"/>
</dbReference>
<evidence type="ECO:0000259" key="2">
    <source>
        <dbReference type="PROSITE" id="PS50405"/>
    </source>
</evidence>
<dbReference type="PROSITE" id="PS50404">
    <property type="entry name" value="GST_NTER"/>
    <property type="match status" value="1"/>
</dbReference>
<dbReference type="SUPFAM" id="SSF52833">
    <property type="entry name" value="Thioredoxin-like"/>
    <property type="match status" value="1"/>
</dbReference>
<dbReference type="Pfam" id="PF00043">
    <property type="entry name" value="GST_C"/>
    <property type="match status" value="1"/>
</dbReference>
<dbReference type="Gene3D" id="3.40.30.10">
    <property type="entry name" value="Glutaredoxin"/>
    <property type="match status" value="1"/>
</dbReference>
<gene>
    <name evidence="3" type="ORF">KME07_02115</name>
</gene>
<dbReference type="InterPro" id="IPR036282">
    <property type="entry name" value="Glutathione-S-Trfase_C_sf"/>
</dbReference>
<feature type="domain" description="GST N-terminal" evidence="1">
    <location>
        <begin position="1"/>
        <end position="83"/>
    </location>
</feature>
<dbReference type="PANTHER" id="PTHR44051">
    <property type="entry name" value="GLUTATHIONE S-TRANSFERASE-RELATED"/>
    <property type="match status" value="1"/>
</dbReference>
<dbReference type="Pfam" id="PF13409">
    <property type="entry name" value="GST_N_2"/>
    <property type="match status" value="1"/>
</dbReference>
<dbReference type="SFLD" id="SFLDG00358">
    <property type="entry name" value="Main_(cytGST)"/>
    <property type="match status" value="1"/>
</dbReference>
<feature type="domain" description="GST C-terminal" evidence="2">
    <location>
        <begin position="88"/>
        <end position="204"/>
    </location>
</feature>
<dbReference type="Gene3D" id="1.20.1050.10">
    <property type="match status" value="1"/>
</dbReference>
<comment type="caution">
    <text evidence="3">The sequence shown here is derived from an EMBL/GenBank/DDBJ whole genome shotgun (WGS) entry which is preliminary data.</text>
</comment>
<proteinExistence type="predicted"/>
<dbReference type="InterPro" id="IPR004045">
    <property type="entry name" value="Glutathione_S-Trfase_N"/>
</dbReference>
<dbReference type="CDD" id="cd03182">
    <property type="entry name" value="GST_C_GTT2_like"/>
    <property type="match status" value="1"/>
</dbReference>
<accession>A0A951U351</accession>
<dbReference type="InterPro" id="IPR036249">
    <property type="entry name" value="Thioredoxin-like_sf"/>
</dbReference>
<name>A0A951U351_9CYAN</name>
<evidence type="ECO:0000259" key="1">
    <source>
        <dbReference type="PROSITE" id="PS50404"/>
    </source>
</evidence>
<reference evidence="3" key="1">
    <citation type="submission" date="2021-05" db="EMBL/GenBank/DDBJ databases">
        <authorList>
            <person name="Pietrasiak N."/>
            <person name="Ward R."/>
            <person name="Stajich J.E."/>
            <person name="Kurbessoian T."/>
        </authorList>
    </citation>
    <scope>NUCLEOTIDE SEQUENCE</scope>
    <source>
        <strain evidence="3">GSE-TBD4-15B</strain>
    </source>
</reference>
<sequence>MKVYEYRAFPNPWRVRIALAEKGLTEQVEFVQVDVPQGEHKQPAFLAKNPAGAVPLLELDDGTCIAECTAITEYFDHLTSEPTLTGKTATERAVIHMMQRRVEANLLDAVANYFHHATPGLGFEAYQIQEWGEKQKEQAIATLHSLDQLLATQPYIAGERFTVADITVLAGLAFGSFCQITIPETAIHLKAWHDRMQQRPSFSA</sequence>
<dbReference type="Proteomes" id="UP000707356">
    <property type="component" value="Unassembled WGS sequence"/>
</dbReference>
<protein>
    <submittedName>
        <fullName evidence="3">Glutathione S-transferase</fullName>
    </submittedName>
</protein>
<dbReference type="InterPro" id="IPR010987">
    <property type="entry name" value="Glutathione-S-Trfase_C-like"/>
</dbReference>
<organism evidence="3 4">
    <name type="scientific">Pegethrix bostrychoides GSE-TBD4-15B</name>
    <dbReference type="NCBI Taxonomy" id="2839662"/>
    <lineage>
        <taxon>Bacteria</taxon>
        <taxon>Bacillati</taxon>
        <taxon>Cyanobacteriota</taxon>
        <taxon>Cyanophyceae</taxon>
        <taxon>Oculatellales</taxon>
        <taxon>Oculatellaceae</taxon>
        <taxon>Pegethrix</taxon>
    </lineage>
</organism>
<evidence type="ECO:0000313" key="4">
    <source>
        <dbReference type="Proteomes" id="UP000707356"/>
    </source>
</evidence>